<evidence type="ECO:0000256" key="3">
    <source>
        <dbReference type="ARBA" id="ARBA00023002"/>
    </source>
</evidence>
<dbReference type="EMBL" id="SJPL01000001">
    <property type="protein sequence ID" value="TWT71761.1"/>
    <property type="molecule type" value="Genomic_DNA"/>
</dbReference>
<dbReference type="Gene3D" id="3.40.50.720">
    <property type="entry name" value="NAD(P)-binding Rossmann-like Domain"/>
    <property type="match status" value="1"/>
</dbReference>
<comment type="caution">
    <text evidence="5">The sequence shown here is derived from an EMBL/GenBank/DDBJ whole genome shotgun (WGS) entry which is preliminary data.</text>
</comment>
<evidence type="ECO:0000256" key="1">
    <source>
        <dbReference type="ARBA" id="ARBA00006484"/>
    </source>
</evidence>
<reference evidence="5 6" key="1">
    <citation type="submission" date="2019-02" db="EMBL/GenBank/DDBJ databases">
        <title>Deep-cultivation of Planctomycetes and their phenomic and genomic characterization uncovers novel biology.</title>
        <authorList>
            <person name="Wiegand S."/>
            <person name="Jogler M."/>
            <person name="Boedeker C."/>
            <person name="Pinto D."/>
            <person name="Vollmers J."/>
            <person name="Rivas-Marin E."/>
            <person name="Kohn T."/>
            <person name="Peeters S.H."/>
            <person name="Heuer A."/>
            <person name="Rast P."/>
            <person name="Oberbeckmann S."/>
            <person name="Bunk B."/>
            <person name="Jeske O."/>
            <person name="Meyerdierks A."/>
            <person name="Storesund J.E."/>
            <person name="Kallscheuer N."/>
            <person name="Luecker S."/>
            <person name="Lage O.M."/>
            <person name="Pohl T."/>
            <person name="Merkel B.J."/>
            <person name="Hornburger P."/>
            <person name="Mueller R.-W."/>
            <person name="Bruemmer F."/>
            <person name="Labrenz M."/>
            <person name="Spormann A.M."/>
            <person name="Op Den Camp H."/>
            <person name="Overmann J."/>
            <person name="Amann R."/>
            <person name="Jetten M.S.M."/>
            <person name="Mascher T."/>
            <person name="Medema M.H."/>
            <person name="Devos D.P."/>
            <person name="Kaster A.-K."/>
            <person name="Ovreas L."/>
            <person name="Rohde M."/>
            <person name="Galperin M.Y."/>
            <person name="Jogler C."/>
        </authorList>
    </citation>
    <scope>NUCLEOTIDE SEQUENCE [LARGE SCALE GENOMIC DNA]</scope>
    <source>
        <strain evidence="5 6">Pan14r</strain>
    </source>
</reference>
<evidence type="ECO:0000313" key="6">
    <source>
        <dbReference type="Proteomes" id="UP000317238"/>
    </source>
</evidence>
<dbReference type="Proteomes" id="UP000317238">
    <property type="component" value="Unassembled WGS sequence"/>
</dbReference>
<accession>A0A5C5YBH1</accession>
<name>A0A5C5YBH1_9PLAN</name>
<sequence length="262" mass="27776">MPDNIRNQTLLITGANRGIGKEILDQVIRRDAKKVYAAVRDPRSVAPLIAQHGERVVAVRVDLNDPNSIIEAAGVAKDVDIVINSAGIMKMKSALEPDAIDALQAEMEINVYGLMRVAQAIAPVLKQNGGGVFVQLNSVASVKASANFATYCASKAASYSITQGLRDLLSRQGTRVISAHPGPTQTDMGASAGFGDFATPVSQVADAILDAIDGEAFHAWVGPLAQMVSRSYQAFVDNVIDGDMQAIRAQAFGIDEQQNVSN</sequence>
<dbReference type="PROSITE" id="PS00061">
    <property type="entry name" value="ADH_SHORT"/>
    <property type="match status" value="1"/>
</dbReference>
<dbReference type="GO" id="GO:0016491">
    <property type="term" value="F:oxidoreductase activity"/>
    <property type="evidence" value="ECO:0007669"/>
    <property type="project" value="UniProtKB-KW"/>
</dbReference>
<dbReference type="PRINTS" id="PR00080">
    <property type="entry name" value="SDRFAMILY"/>
</dbReference>
<dbReference type="PANTHER" id="PTHR43391:SF14">
    <property type="entry name" value="DEHYDROGENASE_REDUCTASE SDR FAMILY PROTEIN 7-LIKE"/>
    <property type="match status" value="1"/>
</dbReference>
<comment type="similarity">
    <text evidence="1 4">Belongs to the short-chain dehydrogenases/reductases (SDR) family.</text>
</comment>
<protein>
    <submittedName>
        <fullName evidence="5">Putative oxidoreductase</fullName>
        <ecNumber evidence="5">1.-.-.-</ecNumber>
    </submittedName>
</protein>
<dbReference type="InterPro" id="IPR002347">
    <property type="entry name" value="SDR_fam"/>
</dbReference>
<dbReference type="PRINTS" id="PR00081">
    <property type="entry name" value="GDHRDH"/>
</dbReference>
<evidence type="ECO:0000256" key="4">
    <source>
        <dbReference type="RuleBase" id="RU000363"/>
    </source>
</evidence>
<dbReference type="InterPro" id="IPR036291">
    <property type="entry name" value="NAD(P)-bd_dom_sf"/>
</dbReference>
<gene>
    <name evidence="5" type="ORF">Pan14r_40770</name>
</gene>
<dbReference type="InterPro" id="IPR020904">
    <property type="entry name" value="Sc_DH/Rdtase_CS"/>
</dbReference>
<dbReference type="NCBIfam" id="NF006120">
    <property type="entry name" value="PRK08264.1-6"/>
    <property type="match status" value="1"/>
</dbReference>
<keyword evidence="3 5" id="KW-0560">Oxidoreductase</keyword>
<organism evidence="5 6">
    <name type="scientific">Crateriforma conspicua</name>
    <dbReference type="NCBI Taxonomy" id="2527996"/>
    <lineage>
        <taxon>Bacteria</taxon>
        <taxon>Pseudomonadati</taxon>
        <taxon>Planctomycetota</taxon>
        <taxon>Planctomycetia</taxon>
        <taxon>Planctomycetales</taxon>
        <taxon>Planctomycetaceae</taxon>
        <taxon>Crateriforma</taxon>
    </lineage>
</organism>
<keyword evidence="6" id="KW-1185">Reference proteome</keyword>
<dbReference type="EC" id="1.-.-.-" evidence="5"/>
<dbReference type="Pfam" id="PF00106">
    <property type="entry name" value="adh_short"/>
    <property type="match status" value="1"/>
</dbReference>
<proteinExistence type="inferred from homology"/>
<evidence type="ECO:0000256" key="2">
    <source>
        <dbReference type="ARBA" id="ARBA00022857"/>
    </source>
</evidence>
<evidence type="ECO:0000313" key="5">
    <source>
        <dbReference type="EMBL" id="TWT71761.1"/>
    </source>
</evidence>
<dbReference type="PANTHER" id="PTHR43391">
    <property type="entry name" value="RETINOL DEHYDROGENASE-RELATED"/>
    <property type="match status" value="1"/>
</dbReference>
<dbReference type="SUPFAM" id="SSF51735">
    <property type="entry name" value="NAD(P)-binding Rossmann-fold domains"/>
    <property type="match status" value="1"/>
</dbReference>
<dbReference type="OrthoDB" id="7593130at2"/>
<dbReference type="RefSeq" id="WP_146439993.1">
    <property type="nucleotide sequence ID" value="NZ_SJPL01000001.1"/>
</dbReference>
<keyword evidence="2" id="KW-0521">NADP</keyword>
<dbReference type="AlphaFoldDB" id="A0A5C5YBH1"/>